<evidence type="ECO:0000313" key="2">
    <source>
        <dbReference type="Proteomes" id="UP000323506"/>
    </source>
</evidence>
<keyword evidence="2" id="KW-1185">Reference proteome</keyword>
<accession>A0A5D1ZW16</accession>
<evidence type="ECO:0000313" key="1">
    <source>
        <dbReference type="EMBL" id="TYG36279.1"/>
    </source>
</evidence>
<gene>
    <name evidence="1" type="ORF">ES288_D13G052500v1</name>
</gene>
<dbReference type="EMBL" id="CM017713">
    <property type="protein sequence ID" value="TYG36279.1"/>
    <property type="molecule type" value="Genomic_DNA"/>
</dbReference>
<protein>
    <submittedName>
        <fullName evidence="1">Uncharacterized protein</fullName>
    </submittedName>
</protein>
<name>A0A5D1ZW16_GOSDA</name>
<reference evidence="1 2" key="1">
    <citation type="submission" date="2019-06" db="EMBL/GenBank/DDBJ databases">
        <title>WGS assembly of Gossypium darwinii.</title>
        <authorList>
            <person name="Chen Z.J."/>
            <person name="Sreedasyam A."/>
            <person name="Ando A."/>
            <person name="Song Q."/>
            <person name="De L."/>
            <person name="Hulse-Kemp A."/>
            <person name="Ding M."/>
            <person name="Ye W."/>
            <person name="Kirkbride R."/>
            <person name="Jenkins J."/>
            <person name="Plott C."/>
            <person name="Lovell J."/>
            <person name="Lin Y.-M."/>
            <person name="Vaughn R."/>
            <person name="Liu B."/>
            <person name="Li W."/>
            <person name="Simpson S."/>
            <person name="Scheffler B."/>
            <person name="Saski C."/>
            <person name="Grover C."/>
            <person name="Hu G."/>
            <person name="Conover J."/>
            <person name="Carlson J."/>
            <person name="Shu S."/>
            <person name="Boston L."/>
            <person name="Williams M."/>
            <person name="Peterson D."/>
            <person name="Mcgee K."/>
            <person name="Jones D."/>
            <person name="Wendel J."/>
            <person name="Stelly D."/>
            <person name="Grimwood J."/>
            <person name="Schmutz J."/>
        </authorList>
    </citation>
    <scope>NUCLEOTIDE SEQUENCE [LARGE SCALE GENOMIC DNA]</scope>
    <source>
        <strain evidence="1">1808015.09</strain>
    </source>
</reference>
<dbReference type="AlphaFoldDB" id="A0A5D1ZW16"/>
<sequence length="67" mass="7581">MFYLNAHLQSKFGSEDWEVSKWRLRRVQAPIMADQTVHGTNAVVMEVVAFVTAVPKSFAVGSLRRES</sequence>
<organism evidence="1 2">
    <name type="scientific">Gossypium darwinii</name>
    <name type="common">Darwin's cotton</name>
    <name type="synonym">Gossypium barbadense var. darwinii</name>
    <dbReference type="NCBI Taxonomy" id="34276"/>
    <lineage>
        <taxon>Eukaryota</taxon>
        <taxon>Viridiplantae</taxon>
        <taxon>Streptophyta</taxon>
        <taxon>Embryophyta</taxon>
        <taxon>Tracheophyta</taxon>
        <taxon>Spermatophyta</taxon>
        <taxon>Magnoliopsida</taxon>
        <taxon>eudicotyledons</taxon>
        <taxon>Gunneridae</taxon>
        <taxon>Pentapetalae</taxon>
        <taxon>rosids</taxon>
        <taxon>malvids</taxon>
        <taxon>Malvales</taxon>
        <taxon>Malvaceae</taxon>
        <taxon>Malvoideae</taxon>
        <taxon>Gossypium</taxon>
    </lineage>
</organism>
<proteinExistence type="predicted"/>
<dbReference type="Proteomes" id="UP000323506">
    <property type="component" value="Chromosome D13"/>
</dbReference>